<keyword evidence="1" id="KW-0175">Coiled coil</keyword>
<accession>A0ABR2HCC4</accession>
<evidence type="ECO:0000256" key="1">
    <source>
        <dbReference type="SAM" id="Coils"/>
    </source>
</evidence>
<organism evidence="2 3">
    <name type="scientific">Tritrichomonas musculus</name>
    <dbReference type="NCBI Taxonomy" id="1915356"/>
    <lineage>
        <taxon>Eukaryota</taxon>
        <taxon>Metamonada</taxon>
        <taxon>Parabasalia</taxon>
        <taxon>Tritrichomonadida</taxon>
        <taxon>Tritrichomonadidae</taxon>
        <taxon>Tritrichomonas</taxon>
    </lineage>
</organism>
<keyword evidence="3" id="KW-1185">Reference proteome</keyword>
<comment type="caution">
    <text evidence="2">The sequence shown here is derived from an EMBL/GenBank/DDBJ whole genome shotgun (WGS) entry which is preliminary data.</text>
</comment>
<dbReference type="SUPFAM" id="SSF48371">
    <property type="entry name" value="ARM repeat"/>
    <property type="match status" value="1"/>
</dbReference>
<feature type="coiled-coil region" evidence="1">
    <location>
        <begin position="503"/>
        <end position="625"/>
    </location>
</feature>
<dbReference type="InterPro" id="IPR016024">
    <property type="entry name" value="ARM-type_fold"/>
</dbReference>
<dbReference type="Proteomes" id="UP001470230">
    <property type="component" value="Unassembled WGS sequence"/>
</dbReference>
<reference evidence="2 3" key="1">
    <citation type="submission" date="2024-04" db="EMBL/GenBank/DDBJ databases">
        <title>Tritrichomonas musculus Genome.</title>
        <authorList>
            <person name="Alves-Ferreira E."/>
            <person name="Grigg M."/>
            <person name="Lorenzi H."/>
            <person name="Galac M."/>
        </authorList>
    </citation>
    <scope>NUCLEOTIDE SEQUENCE [LARGE SCALE GENOMIC DNA]</scope>
    <source>
        <strain evidence="2 3">EAF2021</strain>
    </source>
</reference>
<protein>
    <submittedName>
        <fullName evidence="2">Uncharacterized protein</fullName>
    </submittedName>
</protein>
<gene>
    <name evidence="2" type="ORF">M9Y10_024566</name>
</gene>
<evidence type="ECO:0000313" key="3">
    <source>
        <dbReference type="Proteomes" id="UP001470230"/>
    </source>
</evidence>
<name>A0ABR2HCC4_9EUKA</name>
<evidence type="ECO:0000313" key="2">
    <source>
        <dbReference type="EMBL" id="KAK8844352.1"/>
    </source>
</evidence>
<proteinExistence type="predicted"/>
<sequence length="786" mass="89750">MKSYIDPVCRILDTNQPGSQNSIDVVSQFISTCEIDPQVLYSFSIDPQFPLLVRHLTVEAVLNMKESTGIKSVSDLASSILQFLSTLSTKHPILHETIASNTNLDDIITAFYNNYILKSDIRNINAPLIFPYIKFISIISSSPRVGLNQSQNLEIIFTVTASLLENPQLSAWAAAIIAGLSRNCPAAEAYLKTMPNLLQIKRDLSQLFASNDICIVCASLSATVSLFPIGTDSINALRASTHFIASDSQFQLLLPLASMTILDLVKKTKLTEEELTTILMTAITSKGYNAFTLFHLLSDLTEYHSTIASIIKSTEYMETLFISLLSHEEEFVAESGVHFLLCLSDCDSNLFSGLNQTDLFATILNSLIEIPSNDSSYRSEPFIVLLRLILKSGPPKKTDVTLLIQYEDPIFTSFLRHIENNDSYLSIEYFLFIQNCSKYIKGWMIRMKRIVVDSVFPVLVVNVLNESENRHATEDSLAALNYFCSCKEPEFFNLFVSAYVLLVTKSRENKKRCEEEREKLLLALNNIKIDKQKSETQIDELNQIISQQNQEITESRKFVLGSEQKPKSPIIKSTQVNENTQNEINFLKEKNEELKHKYLKKKKTCQKLKEENFQLLKKLKSALDQEPEINRRETSEIITNTVTNFSNRNFTKEENEEKITSMQKTIFEDSQKIAQLESDLRLQKGTNEKLLKEFEQMRDELGKERDHSNQLQADLEQVEKQNLQYRSVQKDINHVKRKYAAKKTSLIQKLSELEKEKGKWESLAKFYCKLCKSKGDAVKEVYHVFS</sequence>
<feature type="coiled-coil region" evidence="1">
    <location>
        <begin position="673"/>
        <end position="756"/>
    </location>
</feature>
<dbReference type="EMBL" id="JAPFFF010000033">
    <property type="protein sequence ID" value="KAK8844352.1"/>
    <property type="molecule type" value="Genomic_DNA"/>
</dbReference>